<evidence type="ECO:0000256" key="1">
    <source>
        <dbReference type="PROSITE-ProRule" id="PRU00285"/>
    </source>
</evidence>
<dbReference type="SUPFAM" id="SSF49764">
    <property type="entry name" value="HSP20-like chaperones"/>
    <property type="match status" value="1"/>
</dbReference>
<feature type="domain" description="SHSP" evidence="3">
    <location>
        <begin position="52"/>
        <end position="167"/>
    </location>
</feature>
<organism evidence="4">
    <name type="scientific">Pontimicrobium sp. SW4</name>
    <dbReference type="NCBI Taxonomy" id="3153519"/>
    <lineage>
        <taxon>Bacteria</taxon>
        <taxon>Pseudomonadati</taxon>
        <taxon>Bacteroidota</taxon>
        <taxon>Flavobacteriia</taxon>
        <taxon>Flavobacteriales</taxon>
        <taxon>Flavobacteriaceae</taxon>
        <taxon>Pontimicrobium</taxon>
    </lineage>
</organism>
<protein>
    <submittedName>
        <fullName evidence="4">Hsp20/alpha crystallin family protein</fullName>
    </submittedName>
</protein>
<dbReference type="EMBL" id="CP157199">
    <property type="protein sequence ID" value="XBG62371.1"/>
    <property type="molecule type" value="Genomic_DNA"/>
</dbReference>
<gene>
    <name evidence="4" type="ORF">ABGB03_05570</name>
</gene>
<reference evidence="4" key="1">
    <citation type="submission" date="2024-05" db="EMBL/GenBank/DDBJ databases">
        <title>Pontimicrobium maritimus sp. nov., isolated form sea water.</title>
        <authorList>
            <person name="Muhammad N."/>
            <person name="Vuong T.Q."/>
            <person name="Han H.L."/>
            <person name="Kim S.-G."/>
        </authorList>
    </citation>
    <scope>NUCLEOTIDE SEQUENCE</scope>
    <source>
        <strain evidence="4">SW4</strain>
    </source>
</reference>
<evidence type="ECO:0000259" key="3">
    <source>
        <dbReference type="PROSITE" id="PS01031"/>
    </source>
</evidence>
<proteinExistence type="inferred from homology"/>
<dbReference type="AlphaFoldDB" id="A0AAU7BW96"/>
<sequence length="167" mass="19462">MTTLAKRRNRNRLLSPFRSRLMSPWENRLFPSSLDEFQNLFKFDDVFNGDFMEDDSLMPSMNVKEHKNNFEIEFAAPGFNKKDFEVTIDGNVLNVEGKKSEKTEEEEENYTCKEFSYKSFKRSSTLPESIDLNQDVKAAYKDGILKINLEKKPEAKKLSTKKVVKIA</sequence>
<dbReference type="PROSITE" id="PS01031">
    <property type="entry name" value="SHSP"/>
    <property type="match status" value="1"/>
</dbReference>
<dbReference type="RefSeq" id="WP_347925541.1">
    <property type="nucleotide sequence ID" value="NZ_CP157199.1"/>
</dbReference>
<comment type="similarity">
    <text evidence="1 2">Belongs to the small heat shock protein (HSP20) family.</text>
</comment>
<dbReference type="Pfam" id="PF00011">
    <property type="entry name" value="HSP20"/>
    <property type="match status" value="1"/>
</dbReference>
<dbReference type="Gene3D" id="2.60.40.790">
    <property type="match status" value="1"/>
</dbReference>
<dbReference type="InterPro" id="IPR002068">
    <property type="entry name" value="A-crystallin/Hsp20_dom"/>
</dbReference>
<evidence type="ECO:0000256" key="2">
    <source>
        <dbReference type="RuleBase" id="RU003616"/>
    </source>
</evidence>
<dbReference type="InterPro" id="IPR008978">
    <property type="entry name" value="HSP20-like_chaperone"/>
</dbReference>
<dbReference type="InterPro" id="IPR031107">
    <property type="entry name" value="Small_HSP"/>
</dbReference>
<dbReference type="CDD" id="cd06464">
    <property type="entry name" value="ACD_sHsps-like"/>
    <property type="match status" value="1"/>
</dbReference>
<dbReference type="PANTHER" id="PTHR11527">
    <property type="entry name" value="HEAT-SHOCK PROTEIN 20 FAMILY MEMBER"/>
    <property type="match status" value="1"/>
</dbReference>
<accession>A0AAU7BW96</accession>
<name>A0AAU7BW96_9FLAO</name>
<evidence type="ECO:0000313" key="4">
    <source>
        <dbReference type="EMBL" id="XBG62371.1"/>
    </source>
</evidence>